<protein>
    <submittedName>
        <fullName evidence="4">Extracellular solute-binding protein</fullName>
    </submittedName>
</protein>
<keyword evidence="1 3" id="KW-0732">Signal</keyword>
<evidence type="ECO:0000256" key="1">
    <source>
        <dbReference type="ARBA" id="ARBA00022729"/>
    </source>
</evidence>
<feature type="signal peptide" evidence="3">
    <location>
        <begin position="1"/>
        <end position="22"/>
    </location>
</feature>
<reference evidence="5" key="1">
    <citation type="journal article" date="2019" name="Int. J. Syst. Evol. Microbiol.">
        <title>The Global Catalogue of Microorganisms (GCM) 10K type strain sequencing project: providing services to taxonomists for standard genome sequencing and annotation.</title>
        <authorList>
            <consortium name="The Broad Institute Genomics Platform"/>
            <consortium name="The Broad Institute Genome Sequencing Center for Infectious Disease"/>
            <person name="Wu L."/>
            <person name="Ma J."/>
        </authorList>
    </citation>
    <scope>NUCLEOTIDE SEQUENCE [LARGE SCALE GENOMIC DNA]</scope>
    <source>
        <strain evidence="5">KCTC 3950</strain>
    </source>
</reference>
<feature type="chain" id="PRO_5046480283" evidence="3">
    <location>
        <begin position="23"/>
        <end position="565"/>
    </location>
</feature>
<evidence type="ECO:0000256" key="2">
    <source>
        <dbReference type="SAM" id="MobiDB-lite"/>
    </source>
</evidence>
<evidence type="ECO:0000313" key="4">
    <source>
        <dbReference type="EMBL" id="MFD2611617.1"/>
    </source>
</evidence>
<name>A0ABW5PBI2_9BACL</name>
<organism evidence="4 5">
    <name type="scientific">Paenibacillus gansuensis</name>
    <dbReference type="NCBI Taxonomy" id="306542"/>
    <lineage>
        <taxon>Bacteria</taxon>
        <taxon>Bacillati</taxon>
        <taxon>Bacillota</taxon>
        <taxon>Bacilli</taxon>
        <taxon>Bacillales</taxon>
        <taxon>Paenibacillaceae</taxon>
        <taxon>Paenibacillus</taxon>
    </lineage>
</organism>
<dbReference type="Gene3D" id="3.40.190.10">
    <property type="entry name" value="Periplasmic binding protein-like II"/>
    <property type="match status" value="3"/>
</dbReference>
<dbReference type="SUPFAM" id="SSF53850">
    <property type="entry name" value="Periplasmic binding protein-like II"/>
    <property type="match status" value="1"/>
</dbReference>
<proteinExistence type="predicted"/>
<comment type="caution">
    <text evidence="4">The sequence shown here is derived from an EMBL/GenBank/DDBJ whole genome shotgun (WGS) entry which is preliminary data.</text>
</comment>
<dbReference type="PANTHER" id="PTHR43649:SF33">
    <property type="entry name" value="POLYGALACTURONAN_RHAMNOGALACTURONAN-BINDING PROTEIN YTCQ"/>
    <property type="match status" value="1"/>
</dbReference>
<gene>
    <name evidence="4" type="ORF">ACFSUF_04185</name>
</gene>
<sequence>MNKGVSYSALLILLMSFMLLSACTKDTNQNGEGNKPPEDVQPAQAATDNPYSAPFSNGKFDPPITLSTVRIVGGDVKFKNGETMENNVHTKWAKEKLGIDIKTDWTVANGDALKTKLRLALAANQTMPDVLAFRDDELANELIQSGKFMEVGPLFEKYASASWKEAMSGDPSVWNTYIRDGKKYGIPILDYAYNTDEVLWIRQDWLDKLGMKAPATIDELEKTIEAFSTQDPDGNGKKDTYGLTFGFKNQLNTWMSGVGSIFGAYGALPNQWMEKDGQLVYGSTLPEAKMGLEKLRSWMEKGFVPKDAGLVDEVKASDLFIAGQAGIVLGPHWMPGWPLNALTDNVKTAKYRAYPIPAGPDGKAMRKGTLTNNGVVLINKDMKNPDAFIVYQNYLFDHFANPEVGGEFEFGMAEGYDWANVDGKPTTDTNKIPGGAVVVSKYTLTFDGARIPTLELETLAKLASGAQPVTPFEKIDAAKDPLWIQAGGIVMQQKDISKPEKFVGAPTKTMKIKKAFLDKMEKEMYAKIIYGELPLTEFDAFVEKWNAQGGEQITKEVNEWYQSLK</sequence>
<dbReference type="PANTHER" id="PTHR43649">
    <property type="entry name" value="ARABINOSE-BINDING PROTEIN-RELATED"/>
    <property type="match status" value="1"/>
</dbReference>
<feature type="region of interest" description="Disordered" evidence="2">
    <location>
        <begin position="28"/>
        <end position="59"/>
    </location>
</feature>
<evidence type="ECO:0000313" key="5">
    <source>
        <dbReference type="Proteomes" id="UP001597541"/>
    </source>
</evidence>
<dbReference type="Proteomes" id="UP001597541">
    <property type="component" value="Unassembled WGS sequence"/>
</dbReference>
<dbReference type="EMBL" id="JBHUME010000005">
    <property type="protein sequence ID" value="MFD2611617.1"/>
    <property type="molecule type" value="Genomic_DNA"/>
</dbReference>
<accession>A0ABW5PBI2</accession>
<dbReference type="RefSeq" id="WP_377601716.1">
    <property type="nucleotide sequence ID" value="NZ_JBHUME010000005.1"/>
</dbReference>
<evidence type="ECO:0000256" key="3">
    <source>
        <dbReference type="SAM" id="SignalP"/>
    </source>
</evidence>
<dbReference type="InterPro" id="IPR050490">
    <property type="entry name" value="Bact_solute-bd_prot1"/>
</dbReference>
<dbReference type="PROSITE" id="PS51257">
    <property type="entry name" value="PROKAR_LIPOPROTEIN"/>
    <property type="match status" value="1"/>
</dbReference>
<dbReference type="CDD" id="cd13580">
    <property type="entry name" value="PBP2_AlgQ_like_1"/>
    <property type="match status" value="1"/>
</dbReference>
<keyword evidence="5" id="KW-1185">Reference proteome</keyword>